<dbReference type="EMBL" id="QLTR01000006">
    <property type="protein sequence ID" value="RAS66331.1"/>
    <property type="molecule type" value="Genomic_DNA"/>
</dbReference>
<dbReference type="Gene3D" id="1.20.120.450">
    <property type="entry name" value="dinb family like domain"/>
    <property type="match status" value="1"/>
</dbReference>
<dbReference type="AlphaFoldDB" id="A0A329EBB1"/>
<accession>A0A329EBB1</accession>
<dbReference type="GeneID" id="94026369"/>
<organism evidence="1 2">
    <name type="scientific">Vibrio diazotrophicus</name>
    <dbReference type="NCBI Taxonomy" id="685"/>
    <lineage>
        <taxon>Bacteria</taxon>
        <taxon>Pseudomonadati</taxon>
        <taxon>Pseudomonadota</taxon>
        <taxon>Gammaproteobacteria</taxon>
        <taxon>Vibrionales</taxon>
        <taxon>Vibrionaceae</taxon>
        <taxon>Vibrio</taxon>
    </lineage>
</organism>
<dbReference type="Proteomes" id="UP000248729">
    <property type="component" value="Unassembled WGS sequence"/>
</dbReference>
<evidence type="ECO:0008006" key="3">
    <source>
        <dbReference type="Google" id="ProtNLM"/>
    </source>
</evidence>
<gene>
    <name evidence="1" type="ORF">DET48_106111</name>
</gene>
<protein>
    <recommendedName>
        <fullName evidence="3">DUF1993 domain-containing protein</fullName>
    </recommendedName>
</protein>
<dbReference type="InterPro" id="IPR018531">
    <property type="entry name" value="DUF1993"/>
</dbReference>
<dbReference type="SUPFAM" id="SSF109854">
    <property type="entry name" value="DinB/YfiT-like putative metalloenzymes"/>
    <property type="match status" value="1"/>
</dbReference>
<dbReference type="PANTHER" id="PTHR36922:SF1">
    <property type="entry name" value="DUF1993 DOMAIN-CONTAINING PROTEIN"/>
    <property type="match status" value="1"/>
</dbReference>
<evidence type="ECO:0000313" key="1">
    <source>
        <dbReference type="EMBL" id="RAS66331.1"/>
    </source>
</evidence>
<dbReference type="RefSeq" id="WP_042481347.1">
    <property type="nucleotide sequence ID" value="NZ_CBCRWT010000025.1"/>
</dbReference>
<proteinExistence type="predicted"/>
<sequence>MTNSIKNLFLGYLEQLKVVVEKVPEELFADSLTEGMFSLEMNAQIAANFLLRGYCPLIGKDVISCTSSQLGKEEVLRLISDVHMLLNEFPEVTELDDSVLLSDSAGFNNINLPQSRFIFSYIVPNYMFHVSMVYAIARKEGVPLSKGDFDGLHSYPNGFSFIR</sequence>
<reference evidence="1 2" key="1">
    <citation type="submission" date="2018-06" db="EMBL/GenBank/DDBJ databases">
        <title>Freshwater and sediment microbial communities from various areas in North America, analyzing microbe dynamics in response to fracking.</title>
        <authorList>
            <person name="Lamendella R."/>
        </authorList>
    </citation>
    <scope>NUCLEOTIDE SEQUENCE [LARGE SCALE GENOMIC DNA]</scope>
    <source>
        <strain evidence="1 2">99A</strain>
    </source>
</reference>
<evidence type="ECO:0000313" key="2">
    <source>
        <dbReference type="Proteomes" id="UP000248729"/>
    </source>
</evidence>
<dbReference type="Pfam" id="PF09351">
    <property type="entry name" value="DUF1993"/>
    <property type="match status" value="1"/>
</dbReference>
<dbReference type="PANTHER" id="PTHR36922">
    <property type="entry name" value="BLL2446 PROTEIN"/>
    <property type="match status" value="1"/>
</dbReference>
<dbReference type="InterPro" id="IPR034660">
    <property type="entry name" value="DinB/YfiT-like"/>
</dbReference>
<comment type="caution">
    <text evidence="1">The sequence shown here is derived from an EMBL/GenBank/DDBJ whole genome shotgun (WGS) entry which is preliminary data.</text>
</comment>
<name>A0A329EBB1_VIBDI</name>